<organism evidence="2 3">
    <name type="scientific">Billgrantia desiderata</name>
    <dbReference type="NCBI Taxonomy" id="52021"/>
    <lineage>
        <taxon>Bacteria</taxon>
        <taxon>Pseudomonadati</taxon>
        <taxon>Pseudomonadota</taxon>
        <taxon>Gammaproteobacteria</taxon>
        <taxon>Oceanospirillales</taxon>
        <taxon>Halomonadaceae</taxon>
        <taxon>Billgrantia</taxon>
    </lineage>
</organism>
<reference evidence="2" key="2">
    <citation type="journal article" date="2021" name="Front. Microbiol.">
        <title>Aerobic Denitrification and Heterotrophic Sulfur Oxidation in the Genus Halomonas Revealed by Six Novel Species Characterizations and Genome-Based Analysis.</title>
        <authorList>
            <person name="Wang L."/>
            <person name="Shao Z."/>
        </authorList>
    </citation>
    <scope>NUCLEOTIDE SEQUENCE</scope>
    <source>
        <strain evidence="2">MCCC 1A05776</strain>
    </source>
</reference>
<proteinExistence type="predicted"/>
<sequence>MITLHHCVSARSFRPLWLLEEIGVPYELVMHDFPPRVRDEAFLEINPLGTVPALFDGRVAMTESAAICQYLAGRHSQAGLAVTPDDPAYGDYLNFLHFGEATLTFPQTLVLRYGRFEPEERRSPQVVEDYSRWFLSRLRTLEPRLEREAFVCAGRFTAADVSVGYALLLASYIGLDERFKPAVAAYGQRLQAREAFQRAKAVEREAALAQGVSPKPAMDMLG</sequence>
<dbReference type="PANTHER" id="PTHR44051">
    <property type="entry name" value="GLUTATHIONE S-TRANSFERASE-RELATED"/>
    <property type="match status" value="1"/>
</dbReference>
<feature type="domain" description="GST N-terminal" evidence="1">
    <location>
        <begin position="1"/>
        <end position="79"/>
    </location>
</feature>
<gene>
    <name evidence="2" type="ORF">HOP61_03630</name>
</gene>
<dbReference type="InterPro" id="IPR036282">
    <property type="entry name" value="Glutathione-S-Trfase_C_sf"/>
</dbReference>
<dbReference type="Gene3D" id="1.20.1050.10">
    <property type="match status" value="1"/>
</dbReference>
<dbReference type="InterPro" id="IPR040079">
    <property type="entry name" value="Glutathione_S-Trfase"/>
</dbReference>
<dbReference type="SFLD" id="SFLDG01150">
    <property type="entry name" value="Main.1:_Beta-like"/>
    <property type="match status" value="1"/>
</dbReference>
<dbReference type="SUPFAM" id="SSF47616">
    <property type="entry name" value="GST C-terminal domain-like"/>
    <property type="match status" value="1"/>
</dbReference>
<accession>A0AAW4YQ40</accession>
<name>A0AAW4YQ40_9GAMM</name>
<protein>
    <submittedName>
        <fullName evidence="2">Glutathione S-transferase family protein</fullName>
    </submittedName>
</protein>
<evidence type="ECO:0000313" key="3">
    <source>
        <dbReference type="Proteomes" id="UP001320178"/>
    </source>
</evidence>
<dbReference type="PANTHER" id="PTHR44051:SF21">
    <property type="entry name" value="GLUTATHIONE S-TRANSFERASE FAMILY PROTEIN"/>
    <property type="match status" value="1"/>
</dbReference>
<dbReference type="PROSITE" id="PS50404">
    <property type="entry name" value="GST_NTER"/>
    <property type="match status" value="1"/>
</dbReference>
<dbReference type="SFLD" id="SFLDS00019">
    <property type="entry name" value="Glutathione_Transferase_(cytos"/>
    <property type="match status" value="1"/>
</dbReference>
<dbReference type="CDD" id="cd03046">
    <property type="entry name" value="GST_N_GTT1_like"/>
    <property type="match status" value="1"/>
</dbReference>
<dbReference type="SUPFAM" id="SSF52833">
    <property type="entry name" value="Thioredoxin-like"/>
    <property type="match status" value="1"/>
</dbReference>
<dbReference type="Pfam" id="PF13409">
    <property type="entry name" value="GST_N_2"/>
    <property type="match status" value="1"/>
</dbReference>
<evidence type="ECO:0000313" key="2">
    <source>
        <dbReference type="EMBL" id="MCE8050382.1"/>
    </source>
</evidence>
<reference evidence="2" key="1">
    <citation type="submission" date="2020-05" db="EMBL/GenBank/DDBJ databases">
        <authorList>
            <person name="Wang L."/>
            <person name="Shao Z."/>
        </authorList>
    </citation>
    <scope>NUCLEOTIDE SEQUENCE</scope>
    <source>
        <strain evidence="2">MCCC 1A05776</strain>
    </source>
</reference>
<dbReference type="Gene3D" id="3.40.30.10">
    <property type="entry name" value="Glutaredoxin"/>
    <property type="match status" value="1"/>
</dbReference>
<evidence type="ECO:0000259" key="1">
    <source>
        <dbReference type="PROSITE" id="PS50404"/>
    </source>
</evidence>
<dbReference type="InterPro" id="IPR036249">
    <property type="entry name" value="Thioredoxin-like_sf"/>
</dbReference>
<dbReference type="AlphaFoldDB" id="A0AAW4YQ40"/>
<dbReference type="Proteomes" id="UP001320178">
    <property type="component" value="Unassembled WGS sequence"/>
</dbReference>
<dbReference type="EMBL" id="JABFTS010000001">
    <property type="protein sequence ID" value="MCE8050382.1"/>
    <property type="molecule type" value="Genomic_DNA"/>
</dbReference>
<comment type="caution">
    <text evidence="2">The sequence shown here is derived from an EMBL/GenBank/DDBJ whole genome shotgun (WGS) entry which is preliminary data.</text>
</comment>
<dbReference type="SFLD" id="SFLDG00358">
    <property type="entry name" value="Main_(cytGST)"/>
    <property type="match status" value="1"/>
</dbReference>
<dbReference type="RefSeq" id="WP_234238650.1">
    <property type="nucleotide sequence ID" value="NZ_JABFTS010000001.1"/>
</dbReference>
<dbReference type="InterPro" id="IPR004045">
    <property type="entry name" value="Glutathione_S-Trfase_N"/>
</dbReference>